<feature type="chain" id="PRO_5043041514" evidence="1">
    <location>
        <begin position="24"/>
        <end position="219"/>
    </location>
</feature>
<feature type="signal peptide" evidence="1">
    <location>
        <begin position="1"/>
        <end position="23"/>
    </location>
</feature>
<gene>
    <name evidence="2" type="ORF">GCK32_006382</name>
</gene>
<sequence>MCSYQLPMLAVLLAAILPFSNMADEERTDYMIGFQAQRDCAEASSKEHRGVMAVPIVYIVVFNKKTRLIIARYKDTRKYSMKVDIYHYGTVVSNVKKFNWDEVEVGVYLAFYRVNDERRNESPATNVYMTSATDYEGKKLTPPGTGDDFSTMYNDTPIVPWFKFNEKGRYLDEEALRIYASYCNKTNGWVANEGFYKFDLETKEWTPIYYDPVNTDFYY</sequence>
<comment type="caution">
    <text evidence="2">The sequence shown here is derived from an EMBL/GenBank/DDBJ whole genome shotgun (WGS) entry which is preliminary data.</text>
</comment>
<dbReference type="Proteomes" id="UP001331761">
    <property type="component" value="Unassembled WGS sequence"/>
</dbReference>
<evidence type="ECO:0000313" key="3">
    <source>
        <dbReference type="Proteomes" id="UP001331761"/>
    </source>
</evidence>
<evidence type="ECO:0000313" key="2">
    <source>
        <dbReference type="EMBL" id="KAK5981606.1"/>
    </source>
</evidence>
<reference evidence="2 3" key="1">
    <citation type="submission" date="2019-10" db="EMBL/GenBank/DDBJ databases">
        <title>Assembly and Annotation for the nematode Trichostrongylus colubriformis.</title>
        <authorList>
            <person name="Martin J."/>
        </authorList>
    </citation>
    <scope>NUCLEOTIDE SEQUENCE [LARGE SCALE GENOMIC DNA]</scope>
    <source>
        <strain evidence="2">G859</strain>
        <tissue evidence="2">Whole worm</tissue>
    </source>
</reference>
<dbReference type="EMBL" id="WIXE01006093">
    <property type="protein sequence ID" value="KAK5981606.1"/>
    <property type="molecule type" value="Genomic_DNA"/>
</dbReference>
<name>A0AAN8FK88_TRICO</name>
<accession>A0AAN8FK88</accession>
<organism evidence="2 3">
    <name type="scientific">Trichostrongylus colubriformis</name>
    <name type="common">Black scour worm</name>
    <dbReference type="NCBI Taxonomy" id="6319"/>
    <lineage>
        <taxon>Eukaryota</taxon>
        <taxon>Metazoa</taxon>
        <taxon>Ecdysozoa</taxon>
        <taxon>Nematoda</taxon>
        <taxon>Chromadorea</taxon>
        <taxon>Rhabditida</taxon>
        <taxon>Rhabditina</taxon>
        <taxon>Rhabditomorpha</taxon>
        <taxon>Strongyloidea</taxon>
        <taxon>Trichostrongylidae</taxon>
        <taxon>Trichostrongylus</taxon>
    </lineage>
</organism>
<evidence type="ECO:0000256" key="1">
    <source>
        <dbReference type="SAM" id="SignalP"/>
    </source>
</evidence>
<keyword evidence="3" id="KW-1185">Reference proteome</keyword>
<dbReference type="AlphaFoldDB" id="A0AAN8FK88"/>
<proteinExistence type="predicted"/>
<protein>
    <submittedName>
        <fullName evidence="2">Uncharacterized protein</fullName>
    </submittedName>
</protein>
<keyword evidence="1" id="KW-0732">Signal</keyword>